<dbReference type="Gene3D" id="1.20.58.2050">
    <property type="match status" value="1"/>
</dbReference>
<reference evidence="2 3" key="1">
    <citation type="submission" date="2015-09" db="EMBL/GenBank/DDBJ databases">
        <title>Draft genome of the parasitic nematode Teladorsagia circumcincta isolate WARC Sus (inbred).</title>
        <authorList>
            <person name="Mitreva M."/>
        </authorList>
    </citation>
    <scope>NUCLEOTIDE SEQUENCE [LARGE SCALE GENOMIC DNA]</scope>
    <source>
        <strain evidence="2 3">S</strain>
    </source>
</reference>
<dbReference type="InterPro" id="IPR036224">
    <property type="entry name" value="GINS_bundle-like_dom_sf"/>
</dbReference>
<name>A0A2G9TRL1_TELCI</name>
<sequence length="188" mass="21687">MGSNEDVAADFYDIDSLLSRTTKVACTYSSSTPREVYELLGTNAPHYTDEKGYKVLTPFWFTRALKPFCSFTLPMAYNTNVQSILLANAAHADLEALQPYYYEMGMHFCHSVSEGVSLALAECLLKAFVQRIGGIVLRMYRENEAPKKIDNLEKKLYEESVKCRDRLHDYLRAHQTNRTRKRRLERLL</sequence>
<dbReference type="InterPro" id="IPR038437">
    <property type="entry name" value="GINS_Psf3_sf"/>
</dbReference>
<evidence type="ECO:0000313" key="3">
    <source>
        <dbReference type="Proteomes" id="UP000230423"/>
    </source>
</evidence>
<gene>
    <name evidence="2" type="ORF">TELCIR_17847</name>
</gene>
<evidence type="ECO:0000313" key="2">
    <source>
        <dbReference type="EMBL" id="PIO60653.1"/>
    </source>
</evidence>
<dbReference type="SUPFAM" id="SSF160059">
    <property type="entry name" value="PriA/YqbF domain"/>
    <property type="match status" value="1"/>
</dbReference>
<comment type="subcellular location">
    <subcellularLocation>
        <location evidence="1">Nucleus</location>
    </subcellularLocation>
</comment>
<proteinExistence type="inferred from homology"/>
<keyword evidence="1" id="KW-0235">DNA replication</keyword>
<dbReference type="CDD" id="cd11713">
    <property type="entry name" value="GINS_A_psf3"/>
    <property type="match status" value="1"/>
</dbReference>
<dbReference type="EMBL" id="KZ355041">
    <property type="protein sequence ID" value="PIO60653.1"/>
    <property type="molecule type" value="Genomic_DNA"/>
</dbReference>
<dbReference type="GO" id="GO:0000811">
    <property type="term" value="C:GINS complex"/>
    <property type="evidence" value="ECO:0007669"/>
    <property type="project" value="UniProtKB-UniRule"/>
</dbReference>
<comment type="function">
    <text evidence="1">The GINS complex plays an essential role in the initiation of DNA replication.</text>
</comment>
<comment type="similarity">
    <text evidence="1">Belongs to the GINS3/PSF3 family.</text>
</comment>
<accession>A0A2G9TRL1</accession>
<comment type="subunit">
    <text evidence="1">Component of the GINS complex.</text>
</comment>
<dbReference type="OrthoDB" id="10251744at2759"/>
<protein>
    <recommendedName>
        <fullName evidence="1">DNA replication complex GINS protein PSF3</fullName>
    </recommendedName>
</protein>
<dbReference type="AlphaFoldDB" id="A0A2G9TRL1"/>
<evidence type="ECO:0000256" key="1">
    <source>
        <dbReference type="RuleBase" id="RU367161"/>
    </source>
</evidence>
<dbReference type="GO" id="GO:1902975">
    <property type="term" value="P:mitotic DNA replication initiation"/>
    <property type="evidence" value="ECO:0007669"/>
    <property type="project" value="TreeGrafter"/>
</dbReference>
<dbReference type="InterPro" id="IPR010492">
    <property type="entry name" value="GINS_Psf3"/>
</dbReference>
<keyword evidence="3" id="KW-1185">Reference proteome</keyword>
<dbReference type="PANTHER" id="PTHR22768:SF0">
    <property type="entry name" value="DNA REPLICATION COMPLEX GINS PROTEIN PSF3"/>
    <property type="match status" value="1"/>
</dbReference>
<organism evidence="2 3">
    <name type="scientific">Teladorsagia circumcincta</name>
    <name type="common">Brown stomach worm</name>
    <name type="synonym">Ostertagia circumcincta</name>
    <dbReference type="NCBI Taxonomy" id="45464"/>
    <lineage>
        <taxon>Eukaryota</taxon>
        <taxon>Metazoa</taxon>
        <taxon>Ecdysozoa</taxon>
        <taxon>Nematoda</taxon>
        <taxon>Chromadorea</taxon>
        <taxon>Rhabditida</taxon>
        <taxon>Rhabditina</taxon>
        <taxon>Rhabditomorpha</taxon>
        <taxon>Strongyloidea</taxon>
        <taxon>Trichostrongylidae</taxon>
        <taxon>Teladorsagia</taxon>
    </lineage>
</organism>
<dbReference type="Proteomes" id="UP000230423">
    <property type="component" value="Unassembled WGS sequence"/>
</dbReference>
<dbReference type="PANTHER" id="PTHR22768">
    <property type="entry name" value="DNA REPLICATION COMPLEX GINS PROTEIN PSF3"/>
    <property type="match status" value="1"/>
</dbReference>
<dbReference type="SUPFAM" id="SSF158573">
    <property type="entry name" value="GINS helical bundle-like"/>
    <property type="match status" value="1"/>
</dbReference>
<keyword evidence="1" id="KW-0539">Nucleus</keyword>